<dbReference type="EMBL" id="QGNW01000228">
    <property type="protein sequence ID" value="RVW83447.1"/>
    <property type="molecule type" value="Genomic_DNA"/>
</dbReference>
<gene>
    <name evidence="1" type="ORF">CK203_051788</name>
</gene>
<evidence type="ECO:0008006" key="3">
    <source>
        <dbReference type="Google" id="ProtNLM"/>
    </source>
</evidence>
<dbReference type="InterPro" id="IPR050951">
    <property type="entry name" value="Retrovirus_Pol_polyprotein"/>
</dbReference>
<dbReference type="PANTHER" id="PTHR37984:SF9">
    <property type="entry name" value="INTEGRASE CATALYTIC DOMAIN-CONTAINING PROTEIN"/>
    <property type="match status" value="1"/>
</dbReference>
<protein>
    <recommendedName>
        <fullName evidence="3">Reverse transcriptase domain-containing protein</fullName>
    </recommendedName>
</protein>
<reference evidence="1 2" key="1">
    <citation type="journal article" date="2018" name="PLoS Genet.">
        <title>Population sequencing reveals clonal diversity and ancestral inbreeding in the grapevine cultivar Chardonnay.</title>
        <authorList>
            <person name="Roach M.J."/>
            <person name="Johnson D.L."/>
            <person name="Bohlmann J."/>
            <person name="van Vuuren H.J."/>
            <person name="Jones S.J."/>
            <person name="Pretorius I.S."/>
            <person name="Schmidt S.A."/>
            <person name="Borneman A.R."/>
        </authorList>
    </citation>
    <scope>NUCLEOTIDE SEQUENCE [LARGE SCALE GENOMIC DNA]</scope>
    <source>
        <strain evidence="2">cv. Chardonnay</strain>
        <tissue evidence="1">Leaf</tissue>
    </source>
</reference>
<dbReference type="Proteomes" id="UP000288805">
    <property type="component" value="Unassembled WGS sequence"/>
</dbReference>
<evidence type="ECO:0000313" key="1">
    <source>
        <dbReference type="EMBL" id="RVW83447.1"/>
    </source>
</evidence>
<dbReference type="AlphaFoldDB" id="A0A438HG57"/>
<dbReference type="InterPro" id="IPR043502">
    <property type="entry name" value="DNA/RNA_pol_sf"/>
</dbReference>
<comment type="caution">
    <text evidence="1">The sequence shown here is derived from an EMBL/GenBank/DDBJ whole genome shotgun (WGS) entry which is preliminary data.</text>
</comment>
<name>A0A438HG57_VITVI</name>
<organism evidence="1 2">
    <name type="scientific">Vitis vinifera</name>
    <name type="common">Grape</name>
    <dbReference type="NCBI Taxonomy" id="29760"/>
    <lineage>
        <taxon>Eukaryota</taxon>
        <taxon>Viridiplantae</taxon>
        <taxon>Streptophyta</taxon>
        <taxon>Embryophyta</taxon>
        <taxon>Tracheophyta</taxon>
        <taxon>Spermatophyta</taxon>
        <taxon>Magnoliopsida</taxon>
        <taxon>eudicotyledons</taxon>
        <taxon>Gunneridae</taxon>
        <taxon>Pentapetalae</taxon>
        <taxon>rosids</taxon>
        <taxon>Vitales</taxon>
        <taxon>Vitaceae</taxon>
        <taxon>Viteae</taxon>
        <taxon>Vitis</taxon>
    </lineage>
</organism>
<dbReference type="SUPFAM" id="SSF56672">
    <property type="entry name" value="DNA/RNA polymerases"/>
    <property type="match status" value="1"/>
</dbReference>
<sequence>MDGFSGYNQILMALEDMEKTVFIIEWGVYCYRDRADHLVALERFFERIRQFRLRLNPKKCTFGVTSRKLLGYMVSERGIKADSKKIRAILEMPTLRTEKEIGRFLGRLQCISRFIVRLTNICHLASLLVSDSGVIDDDFLDEGIVIVTRLPGWGSVVLTFPNQYPTMNNIVKYKACILGLETALELESRIVPAYCYLIDDVEIHDDFTWYYDIYQFLIFDTYPKVATTKDKRALRQ</sequence>
<dbReference type="PANTHER" id="PTHR37984">
    <property type="entry name" value="PROTEIN CBG26694"/>
    <property type="match status" value="1"/>
</dbReference>
<dbReference type="InterPro" id="IPR043128">
    <property type="entry name" value="Rev_trsase/Diguanyl_cyclase"/>
</dbReference>
<accession>A0A438HG57</accession>
<evidence type="ECO:0000313" key="2">
    <source>
        <dbReference type="Proteomes" id="UP000288805"/>
    </source>
</evidence>
<proteinExistence type="predicted"/>
<dbReference type="Gene3D" id="3.30.70.270">
    <property type="match status" value="2"/>
</dbReference>